<keyword evidence="1" id="KW-1133">Transmembrane helix</keyword>
<dbReference type="AlphaFoldDB" id="A0A7J7SK15"/>
<sequence>MHPDSASPYCLVVGQSHLMASVSPSVQGRVGPDQHLSDEFVPLKLKWWHGCFGGNLPQAALYVNVGIIVLPGVEEGLASSLKALLCGLQAAARSLPFACLVPTFTLETPRTISQSIRHTFLTSAHYFFKKAFPNLCIIVCARYSLLYCIIMLTIKLTSLFLYNWHFLCLKDSLPLRLLRYAPLFPSKCFRVLCFKFRF</sequence>
<keyword evidence="1" id="KW-0472">Membrane</keyword>
<organism evidence="2 3">
    <name type="scientific">Rhinolophus ferrumequinum</name>
    <name type="common">Greater horseshoe bat</name>
    <dbReference type="NCBI Taxonomy" id="59479"/>
    <lineage>
        <taxon>Eukaryota</taxon>
        <taxon>Metazoa</taxon>
        <taxon>Chordata</taxon>
        <taxon>Craniata</taxon>
        <taxon>Vertebrata</taxon>
        <taxon>Euteleostomi</taxon>
        <taxon>Mammalia</taxon>
        <taxon>Eutheria</taxon>
        <taxon>Laurasiatheria</taxon>
        <taxon>Chiroptera</taxon>
        <taxon>Yinpterochiroptera</taxon>
        <taxon>Rhinolophoidea</taxon>
        <taxon>Rhinolophidae</taxon>
        <taxon>Rhinolophinae</taxon>
        <taxon>Rhinolophus</taxon>
    </lineage>
</organism>
<reference evidence="2 3" key="1">
    <citation type="journal article" date="2020" name="Nature">
        <title>Six reference-quality genomes reveal evolution of bat adaptations.</title>
        <authorList>
            <person name="Jebb D."/>
            <person name="Huang Z."/>
            <person name="Pippel M."/>
            <person name="Hughes G.M."/>
            <person name="Lavrichenko K."/>
            <person name="Devanna P."/>
            <person name="Winkler S."/>
            <person name="Jermiin L.S."/>
            <person name="Skirmuntt E.C."/>
            <person name="Katzourakis A."/>
            <person name="Burkitt-Gray L."/>
            <person name="Ray D.A."/>
            <person name="Sullivan K.A.M."/>
            <person name="Roscito J.G."/>
            <person name="Kirilenko B.M."/>
            <person name="Davalos L.M."/>
            <person name="Corthals A.P."/>
            <person name="Power M.L."/>
            <person name="Jones G."/>
            <person name="Ransome R.D."/>
            <person name="Dechmann D.K.N."/>
            <person name="Locatelli A.G."/>
            <person name="Puechmaille S.J."/>
            <person name="Fedrigo O."/>
            <person name="Jarvis E.D."/>
            <person name="Hiller M."/>
            <person name="Vernes S.C."/>
            <person name="Myers E.W."/>
            <person name="Teeling E.C."/>
        </authorList>
    </citation>
    <scope>NUCLEOTIDE SEQUENCE [LARGE SCALE GENOMIC DNA]</scope>
    <source>
        <strain evidence="2">MRhiFer1</strain>
        <tissue evidence="2">Lung</tissue>
    </source>
</reference>
<dbReference type="EMBL" id="JACAGC010000022">
    <property type="protein sequence ID" value="KAF6288427.1"/>
    <property type="molecule type" value="Genomic_DNA"/>
</dbReference>
<feature type="transmembrane region" description="Helical" evidence="1">
    <location>
        <begin position="144"/>
        <end position="169"/>
    </location>
</feature>
<keyword evidence="1" id="KW-0812">Transmembrane</keyword>
<proteinExistence type="predicted"/>
<protein>
    <submittedName>
        <fullName evidence="2">Uncharacterized protein</fullName>
    </submittedName>
</protein>
<gene>
    <name evidence="2" type="ORF">mRhiFer1_009154</name>
</gene>
<evidence type="ECO:0000313" key="2">
    <source>
        <dbReference type="EMBL" id="KAF6288427.1"/>
    </source>
</evidence>
<comment type="caution">
    <text evidence="2">The sequence shown here is derived from an EMBL/GenBank/DDBJ whole genome shotgun (WGS) entry which is preliminary data.</text>
</comment>
<name>A0A7J7SK15_RHIFE</name>
<evidence type="ECO:0000313" key="3">
    <source>
        <dbReference type="Proteomes" id="UP000585614"/>
    </source>
</evidence>
<dbReference type="Proteomes" id="UP000585614">
    <property type="component" value="Unassembled WGS sequence"/>
</dbReference>
<accession>A0A7J7SK15</accession>
<evidence type="ECO:0000256" key="1">
    <source>
        <dbReference type="SAM" id="Phobius"/>
    </source>
</evidence>